<dbReference type="EMBL" id="OM892950">
    <property type="protein sequence ID" value="WAQ15578.1"/>
    <property type="molecule type" value="mRNA"/>
</dbReference>
<evidence type="ECO:0000313" key="17">
    <source>
        <dbReference type="EMBL" id="WAQ15578.1"/>
    </source>
</evidence>
<feature type="domain" description="Tubulin/FtsZ GTPase" evidence="16">
    <location>
        <begin position="43"/>
        <end position="242"/>
    </location>
</feature>
<dbReference type="GO" id="GO:0005929">
    <property type="term" value="C:cilium"/>
    <property type="evidence" value="ECO:0007669"/>
    <property type="project" value="UniProtKB-SubCell"/>
</dbReference>
<keyword evidence="9 14" id="KW-0342">GTP-binding</keyword>
<keyword evidence="7 14" id="KW-0547">Nucleotide-binding</keyword>
<accession>A0A9E9FX16</accession>
<dbReference type="InterPro" id="IPR003008">
    <property type="entry name" value="Tubulin_FtsZ_GTPase"/>
</dbReference>
<keyword evidence="11" id="KW-0966">Cell projection</keyword>
<dbReference type="GO" id="GO:0007017">
    <property type="term" value="P:microtubule-based process"/>
    <property type="evidence" value="ECO:0007669"/>
    <property type="project" value="InterPro"/>
</dbReference>
<keyword evidence="10" id="KW-0539">Nucleus</keyword>
<evidence type="ECO:0000256" key="4">
    <source>
        <dbReference type="ARBA" id="ARBA00009636"/>
    </source>
</evidence>
<evidence type="ECO:0000256" key="5">
    <source>
        <dbReference type="ARBA" id="ARBA00014184"/>
    </source>
</evidence>
<dbReference type="GO" id="GO:0005200">
    <property type="term" value="F:structural constituent of cytoskeleton"/>
    <property type="evidence" value="ECO:0007669"/>
    <property type="project" value="InterPro"/>
</dbReference>
<organism evidence="17">
    <name type="scientific">Halisarca dujardinii</name>
    <name type="common">Dujardin's slime sponge</name>
    <dbReference type="NCBI Taxonomy" id="2583056"/>
    <lineage>
        <taxon>Eukaryota</taxon>
        <taxon>Metazoa</taxon>
        <taxon>Porifera</taxon>
        <taxon>Demospongiae</taxon>
        <taxon>Verongimorpha</taxon>
        <taxon>Chondrillida</taxon>
        <taxon>Halisarcidae</taxon>
        <taxon>Halisarca</taxon>
    </lineage>
</organism>
<dbReference type="GO" id="GO:0005634">
    <property type="term" value="C:nucleus"/>
    <property type="evidence" value="ECO:0007669"/>
    <property type="project" value="UniProtKB-SubCell"/>
</dbReference>
<evidence type="ECO:0000256" key="15">
    <source>
        <dbReference type="SAM" id="MobiDB-lite"/>
    </source>
</evidence>
<evidence type="ECO:0000256" key="11">
    <source>
        <dbReference type="ARBA" id="ARBA00023273"/>
    </source>
</evidence>
<evidence type="ECO:0000256" key="2">
    <source>
        <dbReference type="ARBA" id="ARBA00004123"/>
    </source>
</evidence>
<sequence length="458" mass="50309">MAVVSLQLGQCGNQIGHHLYTAILQDALAAKKHGQESYCELSTERFFSRMKGSLCPRTVLVDMENKVIQQSLEQSKAAKLWSYDDECIYSRRLGSGNNWGNGYCHYGSVVMDDVMGMVRRQVERCDHLGGFLVLMSVAGGTGSGVGSRLTELLRDEYPHAFSMNQVVWPYMSGEVIVQDFNTLLTLSHIYDASDAVLIVQNDSVHKICSHLLGMKNVSFDAMNGVICRSLASMLQPGAVSDGDPAATRGGGRAEDRFHFGDLLSHLVPHPHYRLLTLSSIPHTAAGSQAFTRYLWSGLLKHLHQMLITAAPTDQGMDWTTSVATTGQGPDVAGKRPQGRRRQTNKSISLALALRGTEVETADVSLFKNPALYSDSAAAGSPLVVARDSHKFCSYDKSISLLSNSQAVIEPLNLVCQRGWSKHTAKSYLHQYTKYGLEESEFSDAFLKAEHVLSLYQSL</sequence>
<dbReference type="Gene3D" id="3.40.50.1440">
    <property type="entry name" value="Tubulin/FtsZ, GTPase domain"/>
    <property type="match status" value="1"/>
</dbReference>
<dbReference type="PROSITE" id="PS00227">
    <property type="entry name" value="TUBULIN"/>
    <property type="match status" value="1"/>
</dbReference>
<dbReference type="CDD" id="cd02189">
    <property type="entry name" value="delta_zeta_tubulin-like"/>
    <property type="match status" value="1"/>
</dbReference>
<evidence type="ECO:0000259" key="16">
    <source>
        <dbReference type="SMART" id="SM00864"/>
    </source>
</evidence>
<evidence type="ECO:0000256" key="6">
    <source>
        <dbReference type="ARBA" id="ARBA00022701"/>
    </source>
</evidence>
<evidence type="ECO:0000256" key="8">
    <source>
        <dbReference type="ARBA" id="ARBA00022794"/>
    </source>
</evidence>
<comment type="subcellular location">
    <subcellularLocation>
        <location evidence="3">Cell projection</location>
        <location evidence="3">Cilium</location>
    </subcellularLocation>
    <subcellularLocation>
        <location evidence="1">Cytoplasm</location>
        <location evidence="1">Cytoskeleton</location>
        <location evidence="1">Microtubule organizing center</location>
        <location evidence="1">Centrosome</location>
        <location evidence="1">Centriole</location>
    </subcellularLocation>
    <subcellularLocation>
        <location evidence="2">Nucleus</location>
    </subcellularLocation>
</comment>
<dbReference type="InterPro" id="IPR017975">
    <property type="entry name" value="Tubulin_CS"/>
</dbReference>
<dbReference type="PRINTS" id="PR01224">
    <property type="entry name" value="DELTATUBULIN"/>
</dbReference>
<evidence type="ECO:0000256" key="12">
    <source>
        <dbReference type="ARBA" id="ARBA00030594"/>
    </source>
</evidence>
<dbReference type="SUPFAM" id="SSF52490">
    <property type="entry name" value="Tubulin nucleotide-binding domain-like"/>
    <property type="match status" value="1"/>
</dbReference>
<reference evidence="17" key="1">
    <citation type="submission" date="2022-03" db="EMBL/GenBank/DDBJ databases">
        <authorList>
            <person name="Mikhailov K."/>
            <person name="Kravchuk O."/>
            <person name="Lyupina Y."/>
            <person name="Adameyko K."/>
        </authorList>
    </citation>
    <scope>NUCLEOTIDE SEQUENCE</scope>
</reference>
<evidence type="ECO:0000256" key="1">
    <source>
        <dbReference type="ARBA" id="ARBA00004114"/>
    </source>
</evidence>
<dbReference type="GO" id="GO:0030030">
    <property type="term" value="P:cell projection organization"/>
    <property type="evidence" value="ECO:0007669"/>
    <property type="project" value="UniProtKB-KW"/>
</dbReference>
<feature type="region of interest" description="Disordered" evidence="15">
    <location>
        <begin position="324"/>
        <end position="344"/>
    </location>
</feature>
<dbReference type="InterPro" id="IPR008280">
    <property type="entry name" value="Tub_FtsZ_C"/>
</dbReference>
<dbReference type="SMART" id="SM00864">
    <property type="entry name" value="Tubulin"/>
    <property type="match status" value="1"/>
</dbReference>
<dbReference type="Pfam" id="PF00091">
    <property type="entry name" value="Tubulin"/>
    <property type="match status" value="1"/>
</dbReference>
<dbReference type="GO" id="GO:0005874">
    <property type="term" value="C:microtubule"/>
    <property type="evidence" value="ECO:0007669"/>
    <property type="project" value="UniProtKB-KW"/>
</dbReference>
<dbReference type="AlphaFoldDB" id="A0A9E9FX16"/>
<protein>
    <recommendedName>
        <fullName evidence="5">Tubulin delta chain</fullName>
    </recommendedName>
    <alternativeName>
        <fullName evidence="12">Delta-tubulin</fullName>
    </alternativeName>
</protein>
<dbReference type="InterPro" id="IPR036525">
    <property type="entry name" value="Tubulin/FtsZ_GTPase_sf"/>
</dbReference>
<name>A0A9E9FX16_HALDU</name>
<comment type="similarity">
    <text evidence="4 14">Belongs to the tubulin family.</text>
</comment>
<dbReference type="PRINTS" id="PR01161">
    <property type="entry name" value="TUBULIN"/>
</dbReference>
<dbReference type="InterPro" id="IPR000217">
    <property type="entry name" value="Tubulin"/>
</dbReference>
<evidence type="ECO:0000256" key="14">
    <source>
        <dbReference type="RuleBase" id="RU000352"/>
    </source>
</evidence>
<evidence type="ECO:0000256" key="13">
    <source>
        <dbReference type="ARBA" id="ARBA00046149"/>
    </source>
</evidence>
<evidence type="ECO:0000256" key="9">
    <source>
        <dbReference type="ARBA" id="ARBA00023134"/>
    </source>
</evidence>
<evidence type="ECO:0000256" key="10">
    <source>
        <dbReference type="ARBA" id="ARBA00023242"/>
    </source>
</evidence>
<dbReference type="GO" id="GO:0005525">
    <property type="term" value="F:GTP binding"/>
    <property type="evidence" value="ECO:0007669"/>
    <property type="project" value="UniProtKB-UniRule"/>
</dbReference>
<evidence type="ECO:0000256" key="3">
    <source>
        <dbReference type="ARBA" id="ARBA00004138"/>
    </source>
</evidence>
<dbReference type="FunFam" id="3.40.50.1440:FF:000021">
    <property type="entry name" value="Tubulin delta chain"/>
    <property type="match status" value="1"/>
</dbReference>
<keyword evidence="6 14" id="KW-0493">Microtubule</keyword>
<proteinExistence type="evidence at transcript level"/>
<dbReference type="PANTHER" id="PTHR11588">
    <property type="entry name" value="TUBULIN"/>
    <property type="match status" value="1"/>
</dbReference>
<evidence type="ECO:0000256" key="7">
    <source>
        <dbReference type="ARBA" id="ARBA00022741"/>
    </source>
</evidence>
<dbReference type="InterPro" id="IPR002967">
    <property type="entry name" value="Delta_tubulin"/>
</dbReference>
<dbReference type="GO" id="GO:0005814">
    <property type="term" value="C:centriole"/>
    <property type="evidence" value="ECO:0007669"/>
    <property type="project" value="UniProtKB-SubCell"/>
</dbReference>
<keyword evidence="8" id="KW-0970">Cilium biogenesis/degradation</keyword>
<comment type="function">
    <text evidence="13">Acts as a positive regulator of hedgehog signaling and regulates ciliary function.</text>
</comment>
<dbReference type="SUPFAM" id="SSF55307">
    <property type="entry name" value="Tubulin C-terminal domain-like"/>
    <property type="match status" value="1"/>
</dbReference>